<proteinExistence type="predicted"/>
<organism evidence="1 2">
    <name type="scientific">Pseudochryseolinea flava</name>
    <dbReference type="NCBI Taxonomy" id="2059302"/>
    <lineage>
        <taxon>Bacteria</taxon>
        <taxon>Pseudomonadati</taxon>
        <taxon>Bacteroidota</taxon>
        <taxon>Cytophagia</taxon>
        <taxon>Cytophagales</taxon>
        <taxon>Fulvivirgaceae</taxon>
        <taxon>Pseudochryseolinea</taxon>
    </lineage>
</organism>
<protein>
    <submittedName>
        <fullName evidence="1">Cof-type HAD-IIB family hydrolase</fullName>
    </submittedName>
</protein>
<dbReference type="NCBIfam" id="TIGR01484">
    <property type="entry name" value="HAD-SF-IIB"/>
    <property type="match status" value="1"/>
</dbReference>
<dbReference type="PANTHER" id="PTHR10000">
    <property type="entry name" value="PHOSPHOSERINE PHOSPHATASE"/>
    <property type="match status" value="1"/>
</dbReference>
<dbReference type="RefSeq" id="WP_112749120.1">
    <property type="nucleotide sequence ID" value="NZ_QMFY01000015.1"/>
</dbReference>
<dbReference type="EMBL" id="QMFY01000015">
    <property type="protein sequence ID" value="RAV98723.1"/>
    <property type="molecule type" value="Genomic_DNA"/>
</dbReference>
<sequence>MSLEISAICTDIDGTLLDSQRQLSQQTIATVKRLENKIPFVLASSRMPAAMRHLQAELGILKDPLIAFNGGYVIQYIEGNDTPVVYDSVEIPVSIVAAIVELTNGREVSVSLYNRDDWYAPARDYWTEREEKITKVTSVIKAPAEVIELWKTNGKGAHKVMCMGKEQQIDFIERELNNRFPNDLHNYRSRPTYLEIAPKAISKGSALEMIMKKLYGKSLERVMSFGDNYNDIEMLRMSGIGIAVSNARREVLDVASEVTDKSTDDGVAKSIAKYCFNA</sequence>
<accession>A0A364XWZ7</accession>
<comment type="caution">
    <text evidence="1">The sequence shown here is derived from an EMBL/GenBank/DDBJ whole genome shotgun (WGS) entry which is preliminary data.</text>
</comment>
<dbReference type="SUPFAM" id="SSF56784">
    <property type="entry name" value="HAD-like"/>
    <property type="match status" value="1"/>
</dbReference>
<dbReference type="InterPro" id="IPR006379">
    <property type="entry name" value="HAD-SF_hydro_IIB"/>
</dbReference>
<keyword evidence="1" id="KW-0378">Hydrolase</keyword>
<name>A0A364XWZ7_9BACT</name>
<dbReference type="Proteomes" id="UP000251889">
    <property type="component" value="Unassembled WGS sequence"/>
</dbReference>
<dbReference type="NCBIfam" id="TIGR00099">
    <property type="entry name" value="Cof-subfamily"/>
    <property type="match status" value="1"/>
</dbReference>
<keyword evidence="2" id="KW-1185">Reference proteome</keyword>
<dbReference type="GO" id="GO:0016791">
    <property type="term" value="F:phosphatase activity"/>
    <property type="evidence" value="ECO:0007669"/>
    <property type="project" value="UniProtKB-ARBA"/>
</dbReference>
<dbReference type="InterPro" id="IPR000150">
    <property type="entry name" value="Cof"/>
</dbReference>
<dbReference type="InterPro" id="IPR023214">
    <property type="entry name" value="HAD_sf"/>
</dbReference>
<evidence type="ECO:0000313" key="1">
    <source>
        <dbReference type="EMBL" id="RAV98723.1"/>
    </source>
</evidence>
<dbReference type="CDD" id="cd07516">
    <property type="entry name" value="HAD_Pase"/>
    <property type="match status" value="1"/>
</dbReference>
<dbReference type="PANTHER" id="PTHR10000:SF8">
    <property type="entry name" value="HAD SUPERFAMILY HYDROLASE-LIKE, TYPE 3"/>
    <property type="match status" value="1"/>
</dbReference>
<dbReference type="Pfam" id="PF08282">
    <property type="entry name" value="Hydrolase_3"/>
    <property type="match status" value="1"/>
</dbReference>
<gene>
    <name evidence="1" type="ORF">DQQ10_22160</name>
</gene>
<dbReference type="GO" id="GO:0000287">
    <property type="term" value="F:magnesium ion binding"/>
    <property type="evidence" value="ECO:0007669"/>
    <property type="project" value="TreeGrafter"/>
</dbReference>
<dbReference type="AlphaFoldDB" id="A0A364XWZ7"/>
<dbReference type="Gene3D" id="3.40.50.1000">
    <property type="entry name" value="HAD superfamily/HAD-like"/>
    <property type="match status" value="1"/>
</dbReference>
<dbReference type="SFLD" id="SFLDG01140">
    <property type="entry name" value="C2.B:_Phosphomannomutase_and_P"/>
    <property type="match status" value="1"/>
</dbReference>
<dbReference type="OrthoDB" id="9814970at2"/>
<dbReference type="InterPro" id="IPR036412">
    <property type="entry name" value="HAD-like_sf"/>
</dbReference>
<reference evidence="1 2" key="1">
    <citation type="submission" date="2018-06" db="EMBL/GenBank/DDBJ databases">
        <title>Chryseolinea flavus sp. nov., a member of the phylum Bacteroidetes isolated from soil.</title>
        <authorList>
            <person name="Li Y."/>
            <person name="Wang J."/>
        </authorList>
    </citation>
    <scope>NUCLEOTIDE SEQUENCE [LARGE SCALE GENOMIC DNA]</scope>
    <source>
        <strain evidence="1 2">SDU1-6</strain>
    </source>
</reference>
<dbReference type="GO" id="GO:0005829">
    <property type="term" value="C:cytosol"/>
    <property type="evidence" value="ECO:0007669"/>
    <property type="project" value="TreeGrafter"/>
</dbReference>
<dbReference type="Gene3D" id="3.30.1240.10">
    <property type="match status" value="1"/>
</dbReference>
<dbReference type="SFLD" id="SFLDS00003">
    <property type="entry name" value="Haloacid_Dehalogenase"/>
    <property type="match status" value="1"/>
</dbReference>
<evidence type="ECO:0000313" key="2">
    <source>
        <dbReference type="Proteomes" id="UP000251889"/>
    </source>
</evidence>